<keyword evidence="1" id="KW-0378">Hydrolase</keyword>
<evidence type="ECO:0000313" key="1">
    <source>
        <dbReference type="EMBL" id="EUA32760.1"/>
    </source>
</evidence>
<dbReference type="EMBL" id="JAOB01000052">
    <property type="protein sequence ID" value="EUA32760.1"/>
    <property type="molecule type" value="Genomic_DNA"/>
</dbReference>
<comment type="caution">
    <text evidence="1">The sequence shown here is derived from an EMBL/GenBank/DDBJ whole genome shotgun (WGS) entry which is preliminary data.</text>
</comment>
<proteinExistence type="predicted"/>
<reference evidence="1" key="1">
    <citation type="submission" date="2014-01" db="EMBL/GenBank/DDBJ databases">
        <authorList>
            <person name="Brown-Elliot B."/>
            <person name="Wallace R."/>
            <person name="Lenaerts A."/>
            <person name="Ordway D."/>
            <person name="DeGroote M.A."/>
            <person name="Parker T."/>
            <person name="Sizemore C."/>
            <person name="Tallon L.J."/>
            <person name="Sadzewicz L.K."/>
            <person name="Sengamalay N."/>
            <person name="Fraser C.M."/>
            <person name="Hine E."/>
            <person name="Shefchek K.A."/>
            <person name="Das S.P."/>
            <person name="Tettelin H."/>
        </authorList>
    </citation>
    <scope>NUCLEOTIDE SEQUENCE [LARGE SCALE GENOMIC DNA]</scope>
    <source>
        <strain evidence="1">4042</strain>
    </source>
</reference>
<protein>
    <submittedName>
        <fullName evidence="1">Dienelactone hydrolase-like enzyme domain protein</fullName>
    </submittedName>
</protein>
<accession>X8APQ2</accession>
<name>X8APQ2_MYCXE</name>
<gene>
    <name evidence="1" type="ORF">I553_2359</name>
</gene>
<dbReference type="GO" id="GO:0016787">
    <property type="term" value="F:hydrolase activity"/>
    <property type="evidence" value="ECO:0007669"/>
    <property type="project" value="UniProtKB-KW"/>
</dbReference>
<sequence>MSEHELRVVAERAATEGLCAMGLRFSEDKLVPRTGFRRLRTALATRSR</sequence>
<organism evidence="1">
    <name type="scientific">Mycobacterium xenopi 4042</name>
    <dbReference type="NCBI Taxonomy" id="1299334"/>
    <lineage>
        <taxon>Bacteria</taxon>
        <taxon>Bacillati</taxon>
        <taxon>Actinomycetota</taxon>
        <taxon>Actinomycetes</taxon>
        <taxon>Mycobacteriales</taxon>
        <taxon>Mycobacteriaceae</taxon>
        <taxon>Mycobacterium</taxon>
    </lineage>
</organism>
<dbReference type="AlphaFoldDB" id="X8APQ2"/>